<dbReference type="InterPro" id="IPR006311">
    <property type="entry name" value="TAT_signal"/>
</dbReference>
<dbReference type="Proteomes" id="UP000320390">
    <property type="component" value="Chromosome"/>
</dbReference>
<evidence type="ECO:0000313" key="2">
    <source>
        <dbReference type="EMBL" id="QDV06346.1"/>
    </source>
</evidence>
<dbReference type="PANTHER" id="PTHR12110">
    <property type="entry name" value="HYDROXYPYRUVATE ISOMERASE"/>
    <property type="match status" value="1"/>
</dbReference>
<dbReference type="EMBL" id="CP036434">
    <property type="protein sequence ID" value="QDV06346.1"/>
    <property type="molecule type" value="Genomic_DNA"/>
</dbReference>
<dbReference type="PANTHER" id="PTHR12110:SF53">
    <property type="entry name" value="BLR5974 PROTEIN"/>
    <property type="match status" value="1"/>
</dbReference>
<accession>A0A518EQH5</accession>
<name>A0A518EQH5_9BACT</name>
<protein>
    <submittedName>
        <fullName evidence="2">Xylose isomerase-like TIM barrel</fullName>
    </submittedName>
</protein>
<evidence type="ECO:0000259" key="1">
    <source>
        <dbReference type="Pfam" id="PF01261"/>
    </source>
</evidence>
<keyword evidence="3" id="KW-1185">Reference proteome</keyword>
<feature type="domain" description="Xylose isomerase-like TIM barrel" evidence="1">
    <location>
        <begin position="90"/>
        <end position="316"/>
    </location>
</feature>
<dbReference type="SUPFAM" id="SSF51658">
    <property type="entry name" value="Xylose isomerase-like"/>
    <property type="match status" value="1"/>
</dbReference>
<organism evidence="2 3">
    <name type="scientific">Saltatorellus ferox</name>
    <dbReference type="NCBI Taxonomy" id="2528018"/>
    <lineage>
        <taxon>Bacteria</taxon>
        <taxon>Pseudomonadati</taxon>
        <taxon>Planctomycetota</taxon>
        <taxon>Planctomycetia</taxon>
        <taxon>Planctomycetia incertae sedis</taxon>
        <taxon>Saltatorellus</taxon>
    </lineage>
</organism>
<dbReference type="Pfam" id="PF01261">
    <property type="entry name" value="AP_endonuc_2"/>
    <property type="match status" value="1"/>
</dbReference>
<proteinExistence type="predicted"/>
<dbReference type="InterPro" id="IPR050312">
    <property type="entry name" value="IolE/XylAMocC-like"/>
</dbReference>
<dbReference type="PROSITE" id="PS51318">
    <property type="entry name" value="TAT"/>
    <property type="match status" value="1"/>
</dbReference>
<sequence>MTLPASALSRRHFVTGTAGLLAAGIGGEIGAAANSLLDTGERLRHAPSMNSKDDPWFKISLAEWSLHRTLRKPTNEGGIRNLDFPSVAKAQFGCDGIEYVNAFFRSPNASGEDVARGTDFGYLEELRAACTDAGVQSLLIMVDGEGQLADADDAHRRDAVENHFKWVAAAAYLGCHSIRVNAGGQGERDEMAARAADSLRRIARVSDAYDINVIVENHGGLSSDGAWLADVMKRADHPRVGTLPDFGNFYDYDRYQGVADLMPYAKAVSAKTHDFDASGNETKTDYKRMLQIVQDAGYRGWVGIEYEGGNGDEAAGILATKALLERVRAELG</sequence>
<dbReference type="OrthoDB" id="9810637at2"/>
<dbReference type="GO" id="GO:0016853">
    <property type="term" value="F:isomerase activity"/>
    <property type="evidence" value="ECO:0007669"/>
    <property type="project" value="UniProtKB-KW"/>
</dbReference>
<evidence type="ECO:0000313" key="3">
    <source>
        <dbReference type="Proteomes" id="UP000320390"/>
    </source>
</evidence>
<dbReference type="InterPro" id="IPR013022">
    <property type="entry name" value="Xyl_isomerase-like_TIM-brl"/>
</dbReference>
<keyword evidence="2" id="KW-0413">Isomerase</keyword>
<dbReference type="InterPro" id="IPR036237">
    <property type="entry name" value="Xyl_isomerase-like_sf"/>
</dbReference>
<gene>
    <name evidence="2" type="ORF">Poly30_18550</name>
</gene>
<dbReference type="RefSeq" id="WP_145196442.1">
    <property type="nucleotide sequence ID" value="NZ_CP036434.1"/>
</dbReference>
<reference evidence="2 3" key="1">
    <citation type="submission" date="2019-02" db="EMBL/GenBank/DDBJ databases">
        <title>Deep-cultivation of Planctomycetes and their phenomic and genomic characterization uncovers novel biology.</title>
        <authorList>
            <person name="Wiegand S."/>
            <person name="Jogler M."/>
            <person name="Boedeker C."/>
            <person name="Pinto D."/>
            <person name="Vollmers J."/>
            <person name="Rivas-Marin E."/>
            <person name="Kohn T."/>
            <person name="Peeters S.H."/>
            <person name="Heuer A."/>
            <person name="Rast P."/>
            <person name="Oberbeckmann S."/>
            <person name="Bunk B."/>
            <person name="Jeske O."/>
            <person name="Meyerdierks A."/>
            <person name="Storesund J.E."/>
            <person name="Kallscheuer N."/>
            <person name="Luecker S."/>
            <person name="Lage O.M."/>
            <person name="Pohl T."/>
            <person name="Merkel B.J."/>
            <person name="Hornburger P."/>
            <person name="Mueller R.-W."/>
            <person name="Bruemmer F."/>
            <person name="Labrenz M."/>
            <person name="Spormann A.M."/>
            <person name="Op den Camp H."/>
            <person name="Overmann J."/>
            <person name="Amann R."/>
            <person name="Jetten M.S.M."/>
            <person name="Mascher T."/>
            <person name="Medema M.H."/>
            <person name="Devos D.P."/>
            <person name="Kaster A.-K."/>
            <person name="Ovreas L."/>
            <person name="Rohde M."/>
            <person name="Galperin M.Y."/>
            <person name="Jogler C."/>
        </authorList>
    </citation>
    <scope>NUCLEOTIDE SEQUENCE [LARGE SCALE GENOMIC DNA]</scope>
    <source>
        <strain evidence="2 3">Poly30</strain>
    </source>
</reference>
<dbReference type="AlphaFoldDB" id="A0A518EQH5"/>
<dbReference type="Gene3D" id="3.20.20.150">
    <property type="entry name" value="Divalent-metal-dependent TIM barrel enzymes"/>
    <property type="match status" value="1"/>
</dbReference>